<dbReference type="InterPro" id="IPR000084">
    <property type="entry name" value="PE-PGRS_N"/>
</dbReference>
<protein>
    <recommendedName>
        <fullName evidence="1">PE domain-containing protein</fullName>
    </recommendedName>
</protein>
<dbReference type="Pfam" id="PF00934">
    <property type="entry name" value="PE"/>
    <property type="match status" value="1"/>
</dbReference>
<evidence type="ECO:0000259" key="1">
    <source>
        <dbReference type="Pfam" id="PF00934"/>
    </source>
</evidence>
<dbReference type="NCBIfam" id="NF033942">
    <property type="entry name" value="GjpA"/>
    <property type="match status" value="1"/>
</dbReference>
<dbReference type="Gene3D" id="1.10.287.850">
    <property type="entry name" value="HP0062-like domain"/>
    <property type="match status" value="1"/>
</dbReference>
<evidence type="ECO:0000313" key="2">
    <source>
        <dbReference type="EMBL" id="GFG91198.1"/>
    </source>
</evidence>
<dbReference type="Proteomes" id="UP000465360">
    <property type="component" value="Unassembled WGS sequence"/>
</dbReference>
<dbReference type="InterPro" id="IPR038332">
    <property type="entry name" value="PPE_sf"/>
</dbReference>
<reference evidence="2 3" key="1">
    <citation type="journal article" date="2019" name="Emerg. Microbes Infect.">
        <title>Comprehensive subspecies identification of 175 nontuberculous mycobacteria species based on 7547 genomic profiles.</title>
        <authorList>
            <person name="Matsumoto Y."/>
            <person name="Kinjo T."/>
            <person name="Motooka D."/>
            <person name="Nabeya D."/>
            <person name="Jung N."/>
            <person name="Uechi K."/>
            <person name="Horii T."/>
            <person name="Iida T."/>
            <person name="Fujita J."/>
            <person name="Nakamura S."/>
        </authorList>
    </citation>
    <scope>NUCLEOTIDE SEQUENCE [LARGE SCALE GENOMIC DNA]</scope>
    <source>
        <strain evidence="2 3">JCM 30725</strain>
    </source>
</reference>
<comment type="caution">
    <text evidence="2">The sequence shown here is derived from an EMBL/GenBank/DDBJ whole genome shotgun (WGS) entry which is preliminary data.</text>
</comment>
<gene>
    <name evidence="2" type="ORF">MBOU_32400</name>
</gene>
<dbReference type="EMBL" id="BLKZ01000001">
    <property type="protein sequence ID" value="GFG91198.1"/>
    <property type="molecule type" value="Genomic_DNA"/>
</dbReference>
<dbReference type="AlphaFoldDB" id="A0A7I9YRB1"/>
<proteinExistence type="predicted"/>
<keyword evidence="3" id="KW-1185">Reference proteome</keyword>
<organism evidence="2 3">
    <name type="scientific">Mycobacterium bourgelatii</name>
    <dbReference type="NCBI Taxonomy" id="1273442"/>
    <lineage>
        <taxon>Bacteria</taxon>
        <taxon>Bacillati</taxon>
        <taxon>Actinomycetota</taxon>
        <taxon>Actinomycetes</taxon>
        <taxon>Mycobacteriales</taxon>
        <taxon>Mycobacteriaceae</taxon>
        <taxon>Mycobacterium</taxon>
    </lineage>
</organism>
<dbReference type="RefSeq" id="WP_163713999.1">
    <property type="nucleotide sequence ID" value="NZ_BLKZ01000001.1"/>
</dbReference>
<dbReference type="SUPFAM" id="SSF140459">
    <property type="entry name" value="PE/PPE dimer-like"/>
    <property type="match status" value="1"/>
</dbReference>
<accession>A0A7I9YRB1</accession>
<sequence length="391" mass="38613">MSFVIATTELVQGAATKLAAIGASLADASAAVSGPTTAIAAAAQDEVSVAIASLFANFGREFQTLNGQAQAFHSQFVNLLNSSAGAYLSAEAANAQAVDIVNTTAANAQQSLAAIPASLRTLAGGASTGLSQLVTNPAAFVGNLQNAAQSVFLVGAPPDVAWAVVQRTLGGVTQATNGSVDPPEVVPINDFHAQLYYGLAGLGDFQTGSPVESAFVTGLTNLASSPASGVLLGALGPFVSPGVALWNSAGSVFADLTNGNVTGAFGHLIDTPVNVVDAFFNGATLNLDALAPTFDPFVTAGSDGGERLDGLSFAFGGLFSPGQVVTGANGPLYYGTGGSILNALGLDLSFYPPDDFAGGSLSAPGIPVGPIGATAGLLSILGHALGGSLLS</sequence>
<dbReference type="InterPro" id="IPR049934">
    <property type="entry name" value="GjpA-like"/>
</dbReference>
<evidence type="ECO:0000313" key="3">
    <source>
        <dbReference type="Proteomes" id="UP000465360"/>
    </source>
</evidence>
<feature type="domain" description="PE" evidence="1">
    <location>
        <begin position="4"/>
        <end position="94"/>
    </location>
</feature>
<name>A0A7I9YRB1_MYCBU</name>